<evidence type="ECO:0000259" key="3">
    <source>
        <dbReference type="Pfam" id="PF00294"/>
    </source>
</evidence>
<evidence type="ECO:0000313" key="4">
    <source>
        <dbReference type="EMBL" id="TMQ54195.1"/>
    </source>
</evidence>
<dbReference type="PANTHER" id="PTHR47098">
    <property type="entry name" value="PROTEIN MAK32"/>
    <property type="match status" value="1"/>
</dbReference>
<dbReference type="InterPro" id="IPR002173">
    <property type="entry name" value="Carboh/pur_kinase_PfkB_CS"/>
</dbReference>
<evidence type="ECO:0000256" key="2">
    <source>
        <dbReference type="ARBA" id="ARBA00022777"/>
    </source>
</evidence>
<dbReference type="SUPFAM" id="SSF53613">
    <property type="entry name" value="Ribokinase-like"/>
    <property type="match status" value="1"/>
</dbReference>
<organism evidence="4 5">
    <name type="scientific">Eiseniibacteriota bacterium</name>
    <dbReference type="NCBI Taxonomy" id="2212470"/>
    <lineage>
        <taxon>Bacteria</taxon>
        <taxon>Candidatus Eiseniibacteriota</taxon>
    </lineage>
</organism>
<name>A0A538SS44_UNCEI</name>
<reference evidence="4 5" key="1">
    <citation type="journal article" date="2019" name="Nat. Microbiol.">
        <title>Mediterranean grassland soil C-N compound turnover is dependent on rainfall and depth, and is mediated by genomically divergent microorganisms.</title>
        <authorList>
            <person name="Diamond S."/>
            <person name="Andeer P.F."/>
            <person name="Li Z."/>
            <person name="Crits-Christoph A."/>
            <person name="Burstein D."/>
            <person name="Anantharaman K."/>
            <person name="Lane K.R."/>
            <person name="Thomas B.C."/>
            <person name="Pan C."/>
            <person name="Northen T.R."/>
            <person name="Banfield J.F."/>
        </authorList>
    </citation>
    <scope>NUCLEOTIDE SEQUENCE [LARGE SCALE GENOMIC DNA]</scope>
    <source>
        <strain evidence="4">WS_3</strain>
    </source>
</reference>
<comment type="caution">
    <text evidence="4">The sequence shown here is derived from an EMBL/GenBank/DDBJ whole genome shotgun (WGS) entry which is preliminary data.</text>
</comment>
<accession>A0A538SS44</accession>
<keyword evidence="1" id="KW-0808">Transferase</keyword>
<gene>
    <name evidence="4" type="ORF">E6K73_00215</name>
</gene>
<sequence length="307" mass="33344">MKVPVDLVLAGNLLVDDVVHADGRTRMGEAGGAMLYASLGAALWGARVGVVSVVGSDYPEETLAALGARGVDLGGLRRLDRPGLRTWLLYERETRRVLNQLGGPTHEEVSPEPEHLPEAYESARAFHLSPMPLARQRAWVEHLGSRRGTTLSLDPHESVREENLAPWLETLKNVDVFFTAEDELRLDGASRDPRAALRRLASGRLDLVAFKRGACGGLLLHSSGERFLEWSPSAVVVVDPTGAGDAFAGGFLAGLIAGVGLERALQQGAVSAGFAIEEWGARCLLQATREQAERRRREWFDSAMRLP</sequence>
<dbReference type="PANTHER" id="PTHR47098:SF2">
    <property type="entry name" value="PROTEIN MAK32"/>
    <property type="match status" value="1"/>
</dbReference>
<dbReference type="InterPro" id="IPR011611">
    <property type="entry name" value="PfkB_dom"/>
</dbReference>
<evidence type="ECO:0000256" key="1">
    <source>
        <dbReference type="ARBA" id="ARBA00022679"/>
    </source>
</evidence>
<dbReference type="Gene3D" id="3.40.1190.20">
    <property type="match status" value="1"/>
</dbReference>
<dbReference type="EMBL" id="VBOT01000002">
    <property type="protein sequence ID" value="TMQ54195.1"/>
    <property type="molecule type" value="Genomic_DNA"/>
</dbReference>
<protein>
    <submittedName>
        <fullName evidence="4">Carbohydrate kinase family protein</fullName>
    </submittedName>
</protein>
<dbReference type="Pfam" id="PF00294">
    <property type="entry name" value="PfkB"/>
    <property type="match status" value="1"/>
</dbReference>
<dbReference type="AlphaFoldDB" id="A0A538SS44"/>
<feature type="domain" description="Carbohydrate kinase PfkB" evidence="3">
    <location>
        <begin position="25"/>
        <end position="282"/>
    </location>
</feature>
<dbReference type="InterPro" id="IPR029056">
    <property type="entry name" value="Ribokinase-like"/>
</dbReference>
<evidence type="ECO:0000313" key="5">
    <source>
        <dbReference type="Proteomes" id="UP000320184"/>
    </source>
</evidence>
<dbReference type="GO" id="GO:0016301">
    <property type="term" value="F:kinase activity"/>
    <property type="evidence" value="ECO:0007669"/>
    <property type="project" value="UniProtKB-KW"/>
</dbReference>
<dbReference type="Proteomes" id="UP000320184">
    <property type="component" value="Unassembled WGS sequence"/>
</dbReference>
<proteinExistence type="predicted"/>
<keyword evidence="2 4" id="KW-0418">Kinase</keyword>
<dbReference type="PROSITE" id="PS00584">
    <property type="entry name" value="PFKB_KINASES_2"/>
    <property type="match status" value="1"/>
</dbReference>